<feature type="domain" description="Phosphatidylinositol-specific phospholipase C X" evidence="1">
    <location>
        <begin position="155"/>
        <end position="305"/>
    </location>
</feature>
<evidence type="ECO:0000313" key="2">
    <source>
        <dbReference type="EMBL" id="OAX79699.1"/>
    </source>
</evidence>
<dbReference type="GO" id="GO:0008081">
    <property type="term" value="F:phosphoric diester hydrolase activity"/>
    <property type="evidence" value="ECO:0007669"/>
    <property type="project" value="InterPro"/>
</dbReference>
<keyword evidence="3" id="KW-1185">Reference proteome</keyword>
<dbReference type="InterPro" id="IPR051057">
    <property type="entry name" value="PI-PLC_domain"/>
</dbReference>
<dbReference type="GO" id="GO:0006629">
    <property type="term" value="P:lipid metabolic process"/>
    <property type="evidence" value="ECO:0007669"/>
    <property type="project" value="InterPro"/>
</dbReference>
<dbReference type="SMART" id="SM00148">
    <property type="entry name" value="PLCXc"/>
    <property type="match status" value="1"/>
</dbReference>
<name>A0A1B7NSE0_9EURO</name>
<dbReference type="Pfam" id="PF00388">
    <property type="entry name" value="PI-PLC-X"/>
    <property type="match status" value="1"/>
</dbReference>
<dbReference type="PANTHER" id="PTHR13593:SF113">
    <property type="entry name" value="SI:DKEY-266F7.9"/>
    <property type="match status" value="1"/>
</dbReference>
<organism evidence="2 3">
    <name type="scientific">Emergomyces africanus</name>
    <dbReference type="NCBI Taxonomy" id="1955775"/>
    <lineage>
        <taxon>Eukaryota</taxon>
        <taxon>Fungi</taxon>
        <taxon>Dikarya</taxon>
        <taxon>Ascomycota</taxon>
        <taxon>Pezizomycotina</taxon>
        <taxon>Eurotiomycetes</taxon>
        <taxon>Eurotiomycetidae</taxon>
        <taxon>Onygenales</taxon>
        <taxon>Ajellomycetaceae</taxon>
        <taxon>Emergomyces</taxon>
    </lineage>
</organism>
<dbReference type="STRING" id="1658172.A0A1B7NSE0"/>
<protein>
    <recommendedName>
        <fullName evidence="1">Phosphatidylinositol-specific phospholipase C X domain-containing protein</fullName>
    </recommendedName>
</protein>
<proteinExistence type="predicted"/>
<dbReference type="OrthoDB" id="1046782at2759"/>
<reference evidence="2 3" key="1">
    <citation type="submission" date="2015-07" db="EMBL/GenBank/DDBJ databases">
        <title>Emmonsia species relationships and genome sequence.</title>
        <authorList>
            <person name="Cuomo C.A."/>
            <person name="Schwartz I.S."/>
            <person name="Kenyon C."/>
            <person name="de Hoog G.S."/>
            <person name="Govender N.P."/>
            <person name="Botha A."/>
            <person name="Moreno L."/>
            <person name="de Vries M."/>
            <person name="Munoz J.F."/>
            <person name="Stielow J.B."/>
        </authorList>
    </citation>
    <scope>NUCLEOTIDE SEQUENCE [LARGE SCALE GENOMIC DNA]</scope>
    <source>
        <strain evidence="2 3">CBS 136260</strain>
    </source>
</reference>
<dbReference type="PANTHER" id="PTHR13593">
    <property type="match status" value="1"/>
</dbReference>
<dbReference type="InterPro" id="IPR017946">
    <property type="entry name" value="PLC-like_Pdiesterase_TIM-brl"/>
</dbReference>
<evidence type="ECO:0000259" key="1">
    <source>
        <dbReference type="SMART" id="SM00148"/>
    </source>
</evidence>
<dbReference type="PROSITE" id="PS50007">
    <property type="entry name" value="PIPLC_X_DOMAIN"/>
    <property type="match status" value="1"/>
</dbReference>
<dbReference type="AlphaFoldDB" id="A0A1B7NSE0"/>
<dbReference type="Gene3D" id="3.20.20.190">
    <property type="entry name" value="Phosphatidylinositol (PI) phosphodiesterase"/>
    <property type="match status" value="1"/>
</dbReference>
<dbReference type="EMBL" id="LGUA01000927">
    <property type="protein sequence ID" value="OAX79699.1"/>
    <property type="molecule type" value="Genomic_DNA"/>
</dbReference>
<comment type="caution">
    <text evidence="2">The sequence shown here is derived from an EMBL/GenBank/DDBJ whole genome shotgun (WGS) entry which is preliminary data.</text>
</comment>
<accession>A0A1B7NSE0</accession>
<sequence>MVAEYLTIRNLTSTTLILKNVERFPPAKASKFDVKQVAKPLKNNLTRSTPTADTSTQNVKLFDRRDVSVYIEPFRSVTTDIRAYDKSEKEGLRLIFEAEGERYQIQTPVSTSESATLKPLGENPRFQFIGVYITLESHLAIYSSANLNAWMRELKDETYLSALSIPGTHNSPTYYCAAPSVRCQQVSPREQMENGVRFLDIRVQPQYPNDPSKDNLLLVHGLFPISLKGRKYFRDVVKDVELFLERNPSETIIMSVKREGPGKHTDMQLSRILRDHYAQDGSRWYTQPTVPTLGVARGKIVLIRRFGLEDRLKREWGGRGWGIDATGWANNTPFAISPSGDICVQDFYEVLDRKVIPQKIDYVTAQLMRSAELRYPFGVSGEEGSSNNDVGDRKLPFYINFLSASNFWNIETWPKDIATRVNPAVVDYLCRRHQGENGDWSTGIPVCDWVGLGGDWDLVRCVVGMNAKLMMRQRSMEAT</sequence>
<dbReference type="InterPro" id="IPR000909">
    <property type="entry name" value="PLipase_C_PInositol-sp_X_dom"/>
</dbReference>
<dbReference type="SUPFAM" id="SSF51695">
    <property type="entry name" value="PLC-like phosphodiesterases"/>
    <property type="match status" value="1"/>
</dbReference>
<dbReference type="Proteomes" id="UP000091918">
    <property type="component" value="Unassembled WGS sequence"/>
</dbReference>
<gene>
    <name evidence="2" type="ORF">ACJ72_05982</name>
</gene>
<dbReference type="CDD" id="cd08586">
    <property type="entry name" value="PI-PLCc_BcPLC_like"/>
    <property type="match status" value="1"/>
</dbReference>
<evidence type="ECO:0000313" key="3">
    <source>
        <dbReference type="Proteomes" id="UP000091918"/>
    </source>
</evidence>